<feature type="region of interest" description="Disordered" evidence="1">
    <location>
        <begin position="749"/>
        <end position="778"/>
    </location>
</feature>
<feature type="compositionally biased region" description="Basic and acidic residues" evidence="1">
    <location>
        <begin position="749"/>
        <end position="767"/>
    </location>
</feature>
<feature type="region of interest" description="Disordered" evidence="1">
    <location>
        <begin position="374"/>
        <end position="442"/>
    </location>
</feature>
<protein>
    <submittedName>
        <fullName evidence="2">Uncharacterized protein</fullName>
    </submittedName>
</protein>
<evidence type="ECO:0000313" key="2">
    <source>
        <dbReference type="EMBL" id="KAJ8873842.1"/>
    </source>
</evidence>
<comment type="caution">
    <text evidence="2">The sequence shown here is derived from an EMBL/GenBank/DDBJ whole genome shotgun (WGS) entry which is preliminary data.</text>
</comment>
<proteinExistence type="predicted"/>
<organism evidence="2 3">
    <name type="scientific">Dryococelus australis</name>
    <dbReference type="NCBI Taxonomy" id="614101"/>
    <lineage>
        <taxon>Eukaryota</taxon>
        <taxon>Metazoa</taxon>
        <taxon>Ecdysozoa</taxon>
        <taxon>Arthropoda</taxon>
        <taxon>Hexapoda</taxon>
        <taxon>Insecta</taxon>
        <taxon>Pterygota</taxon>
        <taxon>Neoptera</taxon>
        <taxon>Polyneoptera</taxon>
        <taxon>Phasmatodea</taxon>
        <taxon>Verophasmatodea</taxon>
        <taxon>Anareolatae</taxon>
        <taxon>Phasmatidae</taxon>
        <taxon>Eurycanthinae</taxon>
        <taxon>Dryococelus</taxon>
    </lineage>
</organism>
<accession>A0ABQ9GP78</accession>
<reference evidence="2 3" key="1">
    <citation type="submission" date="2023-02" db="EMBL/GenBank/DDBJ databases">
        <title>LHISI_Scaffold_Assembly.</title>
        <authorList>
            <person name="Stuart O.P."/>
            <person name="Cleave R."/>
            <person name="Magrath M.J.L."/>
            <person name="Mikheyev A.S."/>
        </authorList>
    </citation>
    <scope>NUCLEOTIDE SEQUENCE [LARGE SCALE GENOMIC DNA]</scope>
    <source>
        <strain evidence="2">Daus_M_001</strain>
        <tissue evidence="2">Leg muscle</tissue>
    </source>
</reference>
<keyword evidence="3" id="KW-1185">Reference proteome</keyword>
<sequence length="953" mass="106797">MQRDKCDVYYTASDVSGEITRLGEASHVALNGESVFELRLFFLKAEVVRSLDDPAARRVRSPDASAHFASEIKSLVFLLVTSLVFLLVTNKPWPGIHAVAQSKQCTVASSRRMVACRYGNMVHLYRLQYIKYWEGKNIQHVIQPLLRRQQRWRTAQTNMAALVVTPTNMADRSGILNPAPKPKNTLLKINPIFSEELTNTLCISEFITRRTFLLGLGGRGEILRAAITEADEEAINDTTASCCFYHRKKKVPEILDDLYHTPHGRFRRPAASCESPSVAPPGIEPGSPGWKASILTTTPLRRLGLEEGGYMFATKEQTVVITISGLSSLMTFSNTSPVIETRAVIARAATEGAPSDGCKAGPFLCRHAPCIKSRKATSRDGRADRSDTSTKAEPRMKGRGKREIPEKTRRPAASFGTIPPYENTGAAPPGIEHGSPRVGPGLHGGSQMGLQVTLFLFSSFLFVPNQFHCSLQPLCSGPHFRLQLPNFNSYTQARLKLYSTCSSLGRTHIRLERASQNHSIDTHKTPYDRVKRFRERKKKSTKASERVNVDVFTQNKRPSPQHSQTQFYSECEQEIDYSTRASGPGRYFRAGVLVRITGHKNYRDRQRHEIFPTVTVSLKLMTAQAKKKKKNTRCGGERKKDGTLDRGARIGECPHLLISQSRFATELIATLLRLSLCDDSDRGCDHLTALSVAAIDHLLRVAMWALRPVSPTRNKLGASKATLKMKQSLRMSKRRRRLDNKFLPDVKQYESQENVERNEGKIERRQDQTPTSSNKTEDFVSEYKRLSASPEYLSTIHIWATVAERLACSPPTKANRVRSPAGLLPDFRLWESCRTMSLVDGFFRGSPVSPALSFRSCCKPHFTLIGSQDLGVKSRRKPFTHPIHLNLAQLYEVVSTTEKESQKLIKRIIIGLESRSSAENGFYLDGDEMDRGVCLNPIQNCSGSLRFEGIENF</sequence>
<feature type="compositionally biased region" description="Basic and acidic residues" evidence="1">
    <location>
        <begin position="377"/>
        <end position="409"/>
    </location>
</feature>
<evidence type="ECO:0000313" key="3">
    <source>
        <dbReference type="Proteomes" id="UP001159363"/>
    </source>
</evidence>
<evidence type="ECO:0000256" key="1">
    <source>
        <dbReference type="SAM" id="MobiDB-lite"/>
    </source>
</evidence>
<feature type="region of interest" description="Disordered" evidence="1">
    <location>
        <begin position="270"/>
        <end position="291"/>
    </location>
</feature>
<dbReference type="Proteomes" id="UP001159363">
    <property type="component" value="Chromosome 9"/>
</dbReference>
<name>A0ABQ9GP78_9NEOP</name>
<dbReference type="EMBL" id="JARBHB010000010">
    <property type="protein sequence ID" value="KAJ8873842.1"/>
    <property type="molecule type" value="Genomic_DNA"/>
</dbReference>
<gene>
    <name evidence="2" type="ORF">PR048_024678</name>
</gene>